<accession>M0AIA1</accession>
<reference evidence="1 2" key="1">
    <citation type="journal article" date="2014" name="PLoS Genet.">
        <title>Phylogenetically driven sequencing of extremely halophilic archaea reveals strategies for static and dynamic osmo-response.</title>
        <authorList>
            <person name="Becker E.A."/>
            <person name="Seitzer P.M."/>
            <person name="Tritt A."/>
            <person name="Larsen D."/>
            <person name="Krusor M."/>
            <person name="Yao A.I."/>
            <person name="Wu D."/>
            <person name="Madern D."/>
            <person name="Eisen J.A."/>
            <person name="Darling A.E."/>
            <person name="Facciotti M.T."/>
        </authorList>
    </citation>
    <scope>NUCLEOTIDE SEQUENCE [LARGE SCALE GENOMIC DNA]</scope>
    <source>
        <strain evidence="1 2">DSM 12278</strain>
    </source>
</reference>
<dbReference type="Proteomes" id="UP000011554">
    <property type="component" value="Unassembled WGS sequence"/>
</dbReference>
<dbReference type="EMBL" id="AOIO01000049">
    <property type="protein sequence ID" value="ELY97103.1"/>
    <property type="molecule type" value="Genomic_DNA"/>
</dbReference>
<name>M0AIA1_NATA1</name>
<dbReference type="AlphaFoldDB" id="M0AIA1"/>
<protein>
    <submittedName>
        <fullName evidence="1">Uncharacterized protein</fullName>
    </submittedName>
</protein>
<gene>
    <name evidence="1" type="ORF">C481_20971</name>
</gene>
<evidence type="ECO:0000313" key="2">
    <source>
        <dbReference type="Proteomes" id="UP000011554"/>
    </source>
</evidence>
<evidence type="ECO:0000313" key="1">
    <source>
        <dbReference type="EMBL" id="ELY97103.1"/>
    </source>
</evidence>
<proteinExistence type="predicted"/>
<sequence>MSNCRNWFIAMWTNIILWYFTIEVQTHLCTLLPTRFGILPEHSLFIWARCCQKILFVITVGFNSNLWAIIRQISLHNCSSIWNMSISDSIYNITYLKSIIMLSPHENTFSWMFGFRRPIMLIRGDSHIKTSNSYP</sequence>
<organism evidence="1 2">
    <name type="scientific">Natrialba asiatica (strain ATCC 700177 / DSM 12278 / JCM 9576 / FERM P-10747 / NBRC 102637 / 172P1)</name>
    <dbReference type="NCBI Taxonomy" id="29540"/>
    <lineage>
        <taxon>Archaea</taxon>
        <taxon>Methanobacteriati</taxon>
        <taxon>Methanobacteriota</taxon>
        <taxon>Stenosarchaea group</taxon>
        <taxon>Halobacteria</taxon>
        <taxon>Halobacteriales</taxon>
        <taxon>Natrialbaceae</taxon>
        <taxon>Natrialba</taxon>
    </lineage>
</organism>
<keyword evidence="2" id="KW-1185">Reference proteome</keyword>
<comment type="caution">
    <text evidence="1">The sequence shown here is derived from an EMBL/GenBank/DDBJ whole genome shotgun (WGS) entry which is preliminary data.</text>
</comment>